<dbReference type="AlphaFoldDB" id="A0A238YZN2"/>
<reference evidence="3" key="1">
    <citation type="submission" date="2017-06" db="EMBL/GenBank/DDBJ databases">
        <authorList>
            <person name="Varghese N."/>
            <person name="Submissions S."/>
        </authorList>
    </citation>
    <scope>NUCLEOTIDE SEQUENCE [LARGE SCALE GENOMIC DNA]</scope>
    <source>
        <strain evidence="3">DSM 27993</strain>
    </source>
</reference>
<keyword evidence="3" id="KW-1185">Reference proteome</keyword>
<dbReference type="GO" id="GO:0016020">
    <property type="term" value="C:membrane"/>
    <property type="evidence" value="ECO:0007669"/>
    <property type="project" value="GOC"/>
</dbReference>
<dbReference type="GO" id="GO:0051999">
    <property type="term" value="P:mannosyl-inositol phosphorylceramide biosynthetic process"/>
    <property type="evidence" value="ECO:0007669"/>
    <property type="project" value="TreeGrafter"/>
</dbReference>
<gene>
    <name evidence="2" type="ORF">SAMN04488111_2926</name>
</gene>
<dbReference type="InterPro" id="IPR051706">
    <property type="entry name" value="Glycosyltransferase_domain"/>
</dbReference>
<evidence type="ECO:0000313" key="2">
    <source>
        <dbReference type="EMBL" id="SNR76019.1"/>
    </source>
</evidence>
<dbReference type="Gene3D" id="3.90.550.20">
    <property type="match status" value="1"/>
</dbReference>
<dbReference type="GO" id="GO:0000030">
    <property type="term" value="F:mannosyltransferase activity"/>
    <property type="evidence" value="ECO:0007669"/>
    <property type="project" value="TreeGrafter"/>
</dbReference>
<dbReference type="RefSeq" id="WP_089379191.1">
    <property type="nucleotide sequence ID" value="NZ_FZNX01000005.1"/>
</dbReference>
<dbReference type="Proteomes" id="UP000198412">
    <property type="component" value="Unassembled WGS sequence"/>
</dbReference>
<evidence type="ECO:0000256" key="1">
    <source>
        <dbReference type="ARBA" id="ARBA00022679"/>
    </source>
</evidence>
<dbReference type="PANTHER" id="PTHR32385">
    <property type="entry name" value="MANNOSYL PHOSPHORYLINOSITOL CERAMIDE SYNTHASE"/>
    <property type="match status" value="1"/>
</dbReference>
<dbReference type="PANTHER" id="PTHR32385:SF15">
    <property type="entry name" value="INOSITOL PHOSPHOCERAMIDE MANNOSYLTRANSFERASE 1"/>
    <property type="match status" value="1"/>
</dbReference>
<evidence type="ECO:0000313" key="3">
    <source>
        <dbReference type="Proteomes" id="UP000198412"/>
    </source>
</evidence>
<dbReference type="Pfam" id="PF04488">
    <property type="entry name" value="Gly_transf_sug"/>
    <property type="match status" value="1"/>
</dbReference>
<organism evidence="2 3">
    <name type="scientific">Lutibacter flavus</name>
    <dbReference type="NCBI Taxonomy" id="691689"/>
    <lineage>
        <taxon>Bacteria</taxon>
        <taxon>Pseudomonadati</taxon>
        <taxon>Bacteroidota</taxon>
        <taxon>Flavobacteriia</taxon>
        <taxon>Flavobacteriales</taxon>
        <taxon>Flavobacteriaceae</taxon>
        <taxon>Lutibacter</taxon>
    </lineage>
</organism>
<accession>A0A238YZN2</accession>
<dbReference type="OrthoDB" id="9802987at2"/>
<dbReference type="SUPFAM" id="SSF53448">
    <property type="entry name" value="Nucleotide-diphospho-sugar transferases"/>
    <property type="match status" value="1"/>
</dbReference>
<dbReference type="InterPro" id="IPR007577">
    <property type="entry name" value="GlycoTrfase_DXD_sugar-bd_CS"/>
</dbReference>
<sequence>MIPKIIHYTWFSSEVFPKKIKECIESWQRYLPEYEFVLWDLEKIEKIDNFFLKESLSEKKWAFASDYVRLYAVYNYGGIYLDTDVEIYKSFNNLISQKCFIGRENSYHLVNREVCSFLSSHCFGAEKNNFFIKKCLDYYEGRHFVLSTNVNLPNELRLDMTLLPFIQAKIAKSIGWDWAYNKNNHSIYHEVSFYPSTFFDPQHLSSESYCKHLALGSWRESEISQEKVTLRYKIKWRIKKIVTKTLWKFSYIMIKV</sequence>
<keyword evidence="1 2" id="KW-0808">Transferase</keyword>
<dbReference type="InterPro" id="IPR029044">
    <property type="entry name" value="Nucleotide-diphossugar_trans"/>
</dbReference>
<dbReference type="EMBL" id="FZNX01000005">
    <property type="protein sequence ID" value="SNR76019.1"/>
    <property type="molecule type" value="Genomic_DNA"/>
</dbReference>
<name>A0A238YZN2_9FLAO</name>
<proteinExistence type="predicted"/>
<protein>
    <submittedName>
        <fullName evidence="2">Glycosyltransferase sugar-binding region containing DXD motif-containing protein</fullName>
    </submittedName>
</protein>